<feature type="domain" description="Chromo" evidence="8">
    <location>
        <begin position="224"/>
        <end position="283"/>
    </location>
</feature>
<dbReference type="PANTHER" id="PTHR43791">
    <property type="entry name" value="PERMEASE-RELATED"/>
    <property type="match status" value="1"/>
</dbReference>
<proteinExistence type="predicted"/>
<keyword evidence="9" id="KW-0548">Nucleotidyltransferase</keyword>
<dbReference type="CDD" id="cd00024">
    <property type="entry name" value="CD_CSD"/>
    <property type="match status" value="1"/>
</dbReference>
<dbReference type="GO" id="GO:0003964">
    <property type="term" value="F:RNA-directed DNA polymerase activity"/>
    <property type="evidence" value="ECO:0007669"/>
    <property type="project" value="UniProtKB-KW"/>
</dbReference>
<dbReference type="Pfam" id="PF24626">
    <property type="entry name" value="SH3_Tf2-1"/>
    <property type="match status" value="1"/>
</dbReference>
<keyword evidence="10" id="KW-1185">Reference proteome</keyword>
<dbReference type="AlphaFoldDB" id="A0A1W5CTT5"/>
<dbReference type="Proteomes" id="UP000192927">
    <property type="component" value="Unassembled WGS sequence"/>
</dbReference>
<dbReference type="GO" id="GO:0005886">
    <property type="term" value="C:plasma membrane"/>
    <property type="evidence" value="ECO:0007669"/>
    <property type="project" value="TreeGrafter"/>
</dbReference>
<keyword evidence="6 7" id="KW-0472">Membrane</keyword>
<evidence type="ECO:0000256" key="5">
    <source>
        <dbReference type="ARBA" id="ARBA00022989"/>
    </source>
</evidence>
<evidence type="ECO:0000256" key="7">
    <source>
        <dbReference type="SAM" id="Phobius"/>
    </source>
</evidence>
<evidence type="ECO:0000256" key="1">
    <source>
        <dbReference type="ARBA" id="ARBA00004141"/>
    </source>
</evidence>
<evidence type="ECO:0000313" key="10">
    <source>
        <dbReference type="Proteomes" id="UP000192927"/>
    </source>
</evidence>
<dbReference type="SUPFAM" id="SSF54160">
    <property type="entry name" value="Chromo domain-like"/>
    <property type="match status" value="1"/>
</dbReference>
<evidence type="ECO:0000256" key="3">
    <source>
        <dbReference type="ARBA" id="ARBA00022448"/>
    </source>
</evidence>
<dbReference type="InterPro" id="IPR016197">
    <property type="entry name" value="Chromo-like_dom_sf"/>
</dbReference>
<dbReference type="PROSITE" id="PS50013">
    <property type="entry name" value="CHROMO_2"/>
    <property type="match status" value="1"/>
</dbReference>
<dbReference type="InterPro" id="IPR023780">
    <property type="entry name" value="Chromo_domain"/>
</dbReference>
<accession>A0A1W5CTT5</accession>
<comment type="subunit">
    <text evidence="2">Component of the NuA4 histone acetyltransferase complex.</text>
</comment>
<comment type="subcellular location">
    <subcellularLocation>
        <location evidence="1">Membrane</location>
        <topology evidence="1">Multi-pass membrane protein</topology>
    </subcellularLocation>
</comment>
<evidence type="ECO:0000259" key="8">
    <source>
        <dbReference type="PROSITE" id="PS50013"/>
    </source>
</evidence>
<keyword evidence="9" id="KW-0695">RNA-directed DNA polymerase</keyword>
<dbReference type="InterPro" id="IPR036259">
    <property type="entry name" value="MFS_trans_sf"/>
</dbReference>
<dbReference type="GO" id="GO:0006338">
    <property type="term" value="P:chromatin remodeling"/>
    <property type="evidence" value="ECO:0007669"/>
    <property type="project" value="UniProtKB-ARBA"/>
</dbReference>
<name>A0A1W5CTT5_9LECA</name>
<dbReference type="EMBL" id="FWEW01000232">
    <property type="protein sequence ID" value="SLM34145.1"/>
    <property type="molecule type" value="Genomic_DNA"/>
</dbReference>
<dbReference type="InterPro" id="IPR056924">
    <property type="entry name" value="SH3_Tf2-1"/>
</dbReference>
<dbReference type="Gene3D" id="1.20.1250.20">
    <property type="entry name" value="MFS general substrate transporter like domains"/>
    <property type="match status" value="1"/>
</dbReference>
<feature type="transmembrane region" description="Helical" evidence="7">
    <location>
        <begin position="41"/>
        <end position="58"/>
    </location>
</feature>
<feature type="transmembrane region" description="Helical" evidence="7">
    <location>
        <begin position="78"/>
        <end position="96"/>
    </location>
</feature>
<dbReference type="PANTHER" id="PTHR43791:SF46">
    <property type="entry name" value="MAJOR FACILITATOR SUPERFAMILY (MFS) PROFILE DOMAIN-CONTAINING PROTEIN-RELATED"/>
    <property type="match status" value="1"/>
</dbReference>
<dbReference type="Pfam" id="PF00385">
    <property type="entry name" value="Chromo"/>
    <property type="match status" value="1"/>
</dbReference>
<sequence length="286" mass="32858">MEKNTCDDTERSTPGIGEDNVLAAVANGDTASLERKLLAKVDFRVLPTITVIYVLAFLDRVNIGNALLFHLPADLHLQAWQSSVALCVFFVAYVLFEIPANLLLKKLKPHVFQLKRDIEFAAERSAVYHNRKRDRGPTLEEGDKVYLLQRNIKTTRPSKKLDYTKIGLFPISKKKGLVNYQLDLPEGMKKHPVFHVSLLEPADADTPLQTNPSLIDPENQDGEFKVEDILDQQDIDGQPHFLVKWKDYEHSENTWELERNLTHCAAKLHRFRQRNPQQATYQPQRH</sequence>
<evidence type="ECO:0000256" key="2">
    <source>
        <dbReference type="ARBA" id="ARBA00011353"/>
    </source>
</evidence>
<dbReference type="SUPFAM" id="SSF103473">
    <property type="entry name" value="MFS general substrate transporter"/>
    <property type="match status" value="1"/>
</dbReference>
<keyword evidence="9" id="KW-0808">Transferase</keyword>
<dbReference type="Gene3D" id="2.40.50.40">
    <property type="match status" value="1"/>
</dbReference>
<reference evidence="10" key="1">
    <citation type="submission" date="2017-03" db="EMBL/GenBank/DDBJ databases">
        <authorList>
            <person name="Sharma R."/>
            <person name="Thines M."/>
        </authorList>
    </citation>
    <scope>NUCLEOTIDE SEQUENCE [LARGE SCALE GENOMIC DNA]</scope>
</reference>
<dbReference type="SMART" id="SM00298">
    <property type="entry name" value="CHROMO"/>
    <property type="match status" value="1"/>
</dbReference>
<keyword evidence="3" id="KW-0813">Transport</keyword>
<evidence type="ECO:0000256" key="6">
    <source>
        <dbReference type="ARBA" id="ARBA00023136"/>
    </source>
</evidence>
<dbReference type="InterPro" id="IPR000953">
    <property type="entry name" value="Chromo/chromo_shadow_dom"/>
</dbReference>
<evidence type="ECO:0000256" key="4">
    <source>
        <dbReference type="ARBA" id="ARBA00022692"/>
    </source>
</evidence>
<evidence type="ECO:0000313" key="9">
    <source>
        <dbReference type="EMBL" id="SLM34145.1"/>
    </source>
</evidence>
<keyword evidence="5 7" id="KW-1133">Transmembrane helix</keyword>
<keyword evidence="4 7" id="KW-0812">Transmembrane</keyword>
<dbReference type="GO" id="GO:0022857">
    <property type="term" value="F:transmembrane transporter activity"/>
    <property type="evidence" value="ECO:0007669"/>
    <property type="project" value="TreeGrafter"/>
</dbReference>
<organism evidence="9 10">
    <name type="scientific">Lasallia pustulata</name>
    <dbReference type="NCBI Taxonomy" id="136370"/>
    <lineage>
        <taxon>Eukaryota</taxon>
        <taxon>Fungi</taxon>
        <taxon>Dikarya</taxon>
        <taxon>Ascomycota</taxon>
        <taxon>Pezizomycotina</taxon>
        <taxon>Lecanoromycetes</taxon>
        <taxon>OSLEUM clade</taxon>
        <taxon>Umbilicariomycetidae</taxon>
        <taxon>Umbilicariales</taxon>
        <taxon>Umbilicariaceae</taxon>
        <taxon>Lasallia</taxon>
    </lineage>
</organism>
<protein>
    <submittedName>
        <fullName evidence="9">Reverse transcriptase domain protein</fullName>
    </submittedName>
</protein>